<dbReference type="Proteomes" id="UP000269015">
    <property type="component" value="Chromosome"/>
</dbReference>
<dbReference type="RefSeq" id="WP_027371729.1">
    <property type="nucleotide sequence ID" value="NZ_CP022058.2"/>
</dbReference>
<dbReference type="EMBL" id="CP033930">
    <property type="protein sequence ID" value="AZB20598.1"/>
    <property type="molecule type" value="Genomic_DNA"/>
</dbReference>
<evidence type="ECO:0000313" key="2">
    <source>
        <dbReference type="Proteomes" id="UP000269015"/>
    </source>
</evidence>
<name>A0A1Z3W9H1_CHRID</name>
<proteinExistence type="predicted"/>
<protein>
    <submittedName>
        <fullName evidence="1">Uncharacterized protein</fullName>
    </submittedName>
</protein>
<dbReference type="OrthoDB" id="1267822at2"/>
<reference evidence="1 2" key="1">
    <citation type="submission" date="2018-11" db="EMBL/GenBank/DDBJ databases">
        <title>Proposal to divide the Flavobacteriaceae and reorganize its genera based on Amino Acid Identity values calculated from whole genome sequences.</title>
        <authorList>
            <person name="Nicholson A.C."/>
            <person name="Gulvik C.A."/>
            <person name="Whitney A.M."/>
            <person name="Humrighouse B.W."/>
            <person name="Bell M."/>
            <person name="Holmes B."/>
            <person name="Steigerwalt A.G."/>
            <person name="Villarma A."/>
            <person name="Sheth M."/>
            <person name="Batra D."/>
            <person name="Pryor J."/>
            <person name="Bernardet J.-F."/>
            <person name="Hugo C."/>
            <person name="Kampfer P."/>
            <person name="Newman J."/>
            <person name="McQuiston J.R."/>
        </authorList>
    </citation>
    <scope>NUCLEOTIDE SEQUENCE [LARGE SCALE GENOMIC DNA]</scope>
    <source>
        <strain evidence="1 2">H5559</strain>
    </source>
</reference>
<gene>
    <name evidence="1" type="ORF">EG352_17170</name>
</gene>
<evidence type="ECO:0000313" key="1">
    <source>
        <dbReference type="EMBL" id="AZB20598.1"/>
    </source>
</evidence>
<dbReference type="GeneID" id="56900354"/>
<dbReference type="AlphaFoldDB" id="A0A1Z3W9H1"/>
<dbReference type="KEGG" id="cio:CEQ15_20385"/>
<accession>A0A1Z3W9H1</accession>
<organism evidence="1 2">
    <name type="scientific">Chryseobacterium indologenes</name>
    <name type="common">Flavobacterium indologenes</name>
    <dbReference type="NCBI Taxonomy" id="253"/>
    <lineage>
        <taxon>Bacteria</taxon>
        <taxon>Pseudomonadati</taxon>
        <taxon>Bacteroidota</taxon>
        <taxon>Flavobacteriia</taxon>
        <taxon>Flavobacteriales</taxon>
        <taxon>Weeksellaceae</taxon>
        <taxon>Chryseobacterium group</taxon>
        <taxon>Chryseobacterium</taxon>
    </lineage>
</organism>
<sequence>MKKIFSVLILCLSILSFAQSQTPFTGKRDFNIETGEQGSGAPSYYLEVKSNGDVHFGSVQVDPESGKEKKEVINAGKYNPKVMKVHFKTYHETLYVKFDKKNIYLTDANGNIKKSDDCCPETGEKNCNCKSILYQ</sequence>